<comment type="caution">
    <text evidence="1">The sequence shown here is derived from an EMBL/GenBank/DDBJ whole genome shotgun (WGS) entry which is preliminary data.</text>
</comment>
<dbReference type="InParanoid" id="A0A2P5FBN7"/>
<proteinExistence type="predicted"/>
<dbReference type="Proteomes" id="UP000237000">
    <property type="component" value="Unassembled WGS sequence"/>
</dbReference>
<keyword evidence="2" id="KW-1185">Reference proteome</keyword>
<protein>
    <submittedName>
        <fullName evidence="1">Uncharacterized protein</fullName>
    </submittedName>
</protein>
<evidence type="ECO:0000313" key="2">
    <source>
        <dbReference type="Proteomes" id="UP000237000"/>
    </source>
</evidence>
<dbReference type="EMBL" id="JXTC01000046">
    <property type="protein sequence ID" value="PON95197.1"/>
    <property type="molecule type" value="Genomic_DNA"/>
</dbReference>
<accession>A0A2P5FBN7</accession>
<sequence>MSPWAEVIWCLRPASLWKVDSQWQKASRCGCGCGGGGGGGGGVGGACISVEVDEEDRRK</sequence>
<name>A0A2P5FBN7_TREOI</name>
<organism evidence="1 2">
    <name type="scientific">Trema orientale</name>
    <name type="common">Charcoal tree</name>
    <name type="synonym">Celtis orientalis</name>
    <dbReference type="NCBI Taxonomy" id="63057"/>
    <lineage>
        <taxon>Eukaryota</taxon>
        <taxon>Viridiplantae</taxon>
        <taxon>Streptophyta</taxon>
        <taxon>Embryophyta</taxon>
        <taxon>Tracheophyta</taxon>
        <taxon>Spermatophyta</taxon>
        <taxon>Magnoliopsida</taxon>
        <taxon>eudicotyledons</taxon>
        <taxon>Gunneridae</taxon>
        <taxon>Pentapetalae</taxon>
        <taxon>rosids</taxon>
        <taxon>fabids</taxon>
        <taxon>Rosales</taxon>
        <taxon>Cannabaceae</taxon>
        <taxon>Trema</taxon>
    </lineage>
</organism>
<dbReference type="AlphaFoldDB" id="A0A2P5FBN7"/>
<evidence type="ECO:0000313" key="1">
    <source>
        <dbReference type="EMBL" id="PON95197.1"/>
    </source>
</evidence>
<gene>
    <name evidence="1" type="ORF">TorRG33x02_090890</name>
</gene>
<reference evidence="2" key="1">
    <citation type="submission" date="2016-06" db="EMBL/GenBank/DDBJ databases">
        <title>Parallel loss of symbiosis genes in relatives of nitrogen-fixing non-legume Parasponia.</title>
        <authorList>
            <person name="Van Velzen R."/>
            <person name="Holmer R."/>
            <person name="Bu F."/>
            <person name="Rutten L."/>
            <person name="Van Zeijl A."/>
            <person name="Liu W."/>
            <person name="Santuari L."/>
            <person name="Cao Q."/>
            <person name="Sharma T."/>
            <person name="Shen D."/>
            <person name="Roswanjaya Y."/>
            <person name="Wardhani T."/>
            <person name="Kalhor M.S."/>
            <person name="Jansen J."/>
            <person name="Van den Hoogen J."/>
            <person name="Gungor B."/>
            <person name="Hartog M."/>
            <person name="Hontelez J."/>
            <person name="Verver J."/>
            <person name="Yang W.-C."/>
            <person name="Schijlen E."/>
            <person name="Repin R."/>
            <person name="Schilthuizen M."/>
            <person name="Schranz E."/>
            <person name="Heidstra R."/>
            <person name="Miyata K."/>
            <person name="Fedorova E."/>
            <person name="Kohlen W."/>
            <person name="Bisseling T."/>
            <person name="Smit S."/>
            <person name="Geurts R."/>
        </authorList>
    </citation>
    <scope>NUCLEOTIDE SEQUENCE [LARGE SCALE GENOMIC DNA]</scope>
    <source>
        <strain evidence="2">cv. RG33-2</strain>
    </source>
</reference>